<dbReference type="InterPro" id="IPR001082">
    <property type="entry name" value="Pilin"/>
</dbReference>
<keyword evidence="2" id="KW-1185">Reference proteome</keyword>
<dbReference type="AlphaFoldDB" id="A0A4R2I4Q5"/>
<name>A0A4R2I4Q5_9GAMM</name>
<protein>
    <submittedName>
        <fullName evidence="1">Pilin</fullName>
    </submittedName>
</protein>
<dbReference type="Pfam" id="PF00114">
    <property type="entry name" value="Pilin"/>
    <property type="match status" value="1"/>
</dbReference>
<dbReference type="EMBL" id="SLWQ01000007">
    <property type="protein sequence ID" value="TCO38776.1"/>
    <property type="molecule type" value="Genomic_DNA"/>
</dbReference>
<reference evidence="1 2" key="1">
    <citation type="journal article" date="2015" name="Stand. Genomic Sci.">
        <title>Genomic Encyclopedia of Bacterial and Archaeal Type Strains, Phase III: the genomes of soil and plant-associated and newly described type strains.</title>
        <authorList>
            <person name="Whitman W.B."/>
            <person name="Woyke T."/>
            <person name="Klenk H.P."/>
            <person name="Zhou Y."/>
            <person name="Lilburn T.G."/>
            <person name="Beck B.J."/>
            <person name="De Vos P."/>
            <person name="Vandamme P."/>
            <person name="Eisen J.A."/>
            <person name="Garrity G."/>
            <person name="Hugenholtz P."/>
            <person name="Kyrpides N.C."/>
        </authorList>
    </citation>
    <scope>NUCLEOTIDE SEQUENCE [LARGE SCALE GENOMIC DNA]</scope>
    <source>
        <strain evidence="1 2">A3</strain>
    </source>
</reference>
<comment type="caution">
    <text evidence="1">The sequence shown here is derived from an EMBL/GenBank/DDBJ whole genome shotgun (WGS) entry which is preliminary data.</text>
</comment>
<dbReference type="GO" id="GO:0009289">
    <property type="term" value="C:pilus"/>
    <property type="evidence" value="ECO:0007669"/>
    <property type="project" value="InterPro"/>
</dbReference>
<sequence>MKSLSLRFAATFVAIIVLLAAYDAWHSPRGRARSTHDDHAFGPARLPAPAVRAESAAVDGDDGATHAMLAALPQANAILAGDIAATTGVRVALTECYYTQGRWPDTPASCGIDPDAYRGQLLERVRIEADGRYVAVLRAGHGLPAGEIRFTPTSSGTALRWECSTPSYPDIARVLPACRYEPRASASLATPARTGS</sequence>
<accession>A0A4R2I4Q5</accession>
<evidence type="ECO:0000313" key="1">
    <source>
        <dbReference type="EMBL" id="TCO38776.1"/>
    </source>
</evidence>
<evidence type="ECO:0000313" key="2">
    <source>
        <dbReference type="Proteomes" id="UP000294862"/>
    </source>
</evidence>
<organism evidence="1 2">
    <name type="scientific">Dokdonella fugitiva</name>
    <dbReference type="NCBI Taxonomy" id="328517"/>
    <lineage>
        <taxon>Bacteria</taxon>
        <taxon>Pseudomonadati</taxon>
        <taxon>Pseudomonadota</taxon>
        <taxon>Gammaproteobacteria</taxon>
        <taxon>Lysobacterales</taxon>
        <taxon>Rhodanobacteraceae</taxon>
        <taxon>Dokdonella</taxon>
    </lineage>
</organism>
<dbReference type="OrthoDB" id="5767514at2"/>
<dbReference type="Proteomes" id="UP000294862">
    <property type="component" value="Unassembled WGS sequence"/>
</dbReference>
<proteinExistence type="predicted"/>
<dbReference type="GO" id="GO:0007155">
    <property type="term" value="P:cell adhesion"/>
    <property type="evidence" value="ECO:0007669"/>
    <property type="project" value="InterPro"/>
</dbReference>
<dbReference type="RefSeq" id="WP_131998890.1">
    <property type="nucleotide sequence ID" value="NZ_SLWQ01000007.1"/>
</dbReference>
<gene>
    <name evidence="1" type="ORF">EV148_10764</name>
</gene>
<dbReference type="Gene3D" id="3.30.700.10">
    <property type="entry name" value="Glycoprotein, Type 4 Pilin"/>
    <property type="match status" value="1"/>
</dbReference>